<evidence type="ECO:0000313" key="2">
    <source>
        <dbReference type="EMBL" id="RUT35565.1"/>
    </source>
</evidence>
<feature type="compositionally biased region" description="Gly residues" evidence="1">
    <location>
        <begin position="334"/>
        <end position="344"/>
    </location>
</feature>
<dbReference type="EMBL" id="RZNX01000001">
    <property type="protein sequence ID" value="RUT35565.1"/>
    <property type="molecule type" value="Genomic_DNA"/>
</dbReference>
<name>A0A433XN82_9BACL</name>
<comment type="caution">
    <text evidence="2">The sequence shown here is derived from an EMBL/GenBank/DDBJ whole genome shotgun (WGS) entry which is preliminary data.</text>
</comment>
<dbReference type="Proteomes" id="UP000272464">
    <property type="component" value="Unassembled WGS sequence"/>
</dbReference>
<reference evidence="2 3" key="1">
    <citation type="submission" date="2018-12" db="EMBL/GenBank/DDBJ databases">
        <authorList>
            <person name="Sun L."/>
            <person name="Chen Z."/>
        </authorList>
    </citation>
    <scope>NUCLEOTIDE SEQUENCE [LARGE SCALE GENOMIC DNA]</scope>
    <source>
        <strain evidence="2 3">3-5-3</strain>
    </source>
</reference>
<dbReference type="AlphaFoldDB" id="A0A433XN82"/>
<accession>A0A433XN82</accession>
<evidence type="ECO:0000256" key="1">
    <source>
        <dbReference type="SAM" id="MobiDB-lite"/>
    </source>
</evidence>
<sequence length="344" mass="38648">MNTIVSVLISLLIVLFVFSLIRKVSSTRKIHRLNPLARSFRKAPDAPSLAEPESPAYDLAVKLEKSISAEWANSLKQRVLAEHPYISEREYEWRWVELKRFFVMCSVLKQVPMFSRAVDEVWHEMLMYTQEYHQFSNRFLGQMLHHAPNGEPSIPMPNERAWFDLVYVELFGWNYHNAVIWGAFFRNPLPKEELERYSQPGSVLEPQSRFNTWAYEKSPEARKAIDKIIDNLQLRIELAEQQLTPDRKMDFRDTDLLLTSAVFFSFNDPDNFVDHMVPEQLANRKDTSGCTSASACGSGGADSSNPSCSSSHCSGSHSSGSHCSSSSCSSGSSCGSGCGGGGGD</sequence>
<organism evidence="2 3">
    <name type="scientific">Paenibacillus zeisoli</name>
    <dbReference type="NCBI Taxonomy" id="2496267"/>
    <lineage>
        <taxon>Bacteria</taxon>
        <taxon>Bacillati</taxon>
        <taxon>Bacillota</taxon>
        <taxon>Bacilli</taxon>
        <taxon>Bacillales</taxon>
        <taxon>Paenibacillaceae</taxon>
        <taxon>Paenibacillus</taxon>
    </lineage>
</organism>
<keyword evidence="3" id="KW-1185">Reference proteome</keyword>
<dbReference type="RefSeq" id="WP_127197265.1">
    <property type="nucleotide sequence ID" value="NZ_RZNX01000001.1"/>
</dbReference>
<feature type="compositionally biased region" description="Low complexity" evidence="1">
    <location>
        <begin position="303"/>
        <end position="333"/>
    </location>
</feature>
<evidence type="ECO:0000313" key="3">
    <source>
        <dbReference type="Proteomes" id="UP000272464"/>
    </source>
</evidence>
<feature type="region of interest" description="Disordered" evidence="1">
    <location>
        <begin position="303"/>
        <end position="344"/>
    </location>
</feature>
<dbReference type="OrthoDB" id="71172at2"/>
<proteinExistence type="predicted"/>
<gene>
    <name evidence="2" type="ORF">EJP77_00645</name>
</gene>
<protein>
    <submittedName>
        <fullName evidence="2">Uncharacterized protein</fullName>
    </submittedName>
</protein>